<dbReference type="AlphaFoldDB" id="A0AAC9MY14"/>
<dbReference type="EMBL" id="CP014859">
    <property type="protein sequence ID" value="AOS62416.1"/>
    <property type="molecule type" value="Genomic_DNA"/>
</dbReference>
<evidence type="ECO:0008006" key="5">
    <source>
        <dbReference type="Google" id="ProtNLM"/>
    </source>
</evidence>
<gene>
    <name evidence="3" type="ORF">TL08_07995</name>
</gene>
<name>A0AAC9MY14_9PSEU</name>
<evidence type="ECO:0000313" key="3">
    <source>
        <dbReference type="EMBL" id="AOS62416.1"/>
    </source>
</evidence>
<feature type="transmembrane region" description="Helical" evidence="2">
    <location>
        <begin position="98"/>
        <end position="116"/>
    </location>
</feature>
<proteinExistence type="predicted"/>
<feature type="region of interest" description="Disordered" evidence="1">
    <location>
        <begin position="1"/>
        <end position="35"/>
    </location>
</feature>
<keyword evidence="2" id="KW-0812">Transmembrane</keyword>
<sequence>MRAEGSLRIDGTADRSKLSVMSAESHGSSPASDDVAASIAARRSLGPDSEDAVIAAFLDRTGESIDRRVEERVAAELQGRETKAAANWYGKQRRDSQALALAIVSLVLAVPITILAPVGSGTLIVIWLAIVALNLGFRFSG</sequence>
<evidence type="ECO:0000256" key="1">
    <source>
        <dbReference type="SAM" id="MobiDB-lite"/>
    </source>
</evidence>
<dbReference type="Proteomes" id="UP000095210">
    <property type="component" value="Chromosome"/>
</dbReference>
<dbReference type="KEGG" id="ahm:TL08_07995"/>
<reference evidence="4" key="1">
    <citation type="submission" date="2016-03" db="EMBL/GenBank/DDBJ databases">
        <title>Complete genome sequence of the type strain Actinoalloteichus hymeniacidonis DSM 45092.</title>
        <authorList>
            <person name="Schaffert L."/>
            <person name="Albersmeier A."/>
            <person name="Winkler A."/>
            <person name="Kalinowski J."/>
            <person name="Zotchev S."/>
            <person name="Ruckert C."/>
        </authorList>
    </citation>
    <scope>NUCLEOTIDE SEQUENCE [LARGE SCALE GENOMIC DNA]</scope>
    <source>
        <strain evidence="4">HPA177(T) (DSM 45092(T))</strain>
    </source>
</reference>
<keyword evidence="4" id="KW-1185">Reference proteome</keyword>
<organism evidence="3 4">
    <name type="scientific">Actinoalloteichus hymeniacidonis</name>
    <dbReference type="NCBI Taxonomy" id="340345"/>
    <lineage>
        <taxon>Bacteria</taxon>
        <taxon>Bacillati</taxon>
        <taxon>Actinomycetota</taxon>
        <taxon>Actinomycetes</taxon>
        <taxon>Pseudonocardiales</taxon>
        <taxon>Pseudonocardiaceae</taxon>
        <taxon>Actinoalloteichus</taxon>
    </lineage>
</organism>
<feature type="compositionally biased region" description="Basic and acidic residues" evidence="1">
    <location>
        <begin position="1"/>
        <end position="17"/>
    </location>
</feature>
<evidence type="ECO:0000313" key="4">
    <source>
        <dbReference type="Proteomes" id="UP000095210"/>
    </source>
</evidence>
<protein>
    <recommendedName>
        <fullName evidence="5">DUF3040 family protein</fullName>
    </recommendedName>
</protein>
<accession>A0AAC9MY14</accession>
<keyword evidence="2" id="KW-1133">Transmembrane helix</keyword>
<evidence type="ECO:0000256" key="2">
    <source>
        <dbReference type="SAM" id="Phobius"/>
    </source>
</evidence>
<keyword evidence="2" id="KW-0472">Membrane</keyword>